<keyword evidence="1" id="KW-1133">Transmembrane helix</keyword>
<evidence type="ECO:0000259" key="2">
    <source>
        <dbReference type="Pfam" id="PF05232"/>
    </source>
</evidence>
<proteinExistence type="predicted"/>
<sequence length="172" mass="19401">MVTVNPMKMGLFCPLMELHMQMQMAKLVPRKTLTERLAHALTFEATAIAICAPIVSWVLGLSLVHVGALTAAVSVIAMVWNVTFNALFERIERRYRLTRTLAVRAAHAIAFELGLVAMALPLAAWWLEISLLEALLLDFGILLFFLPYTFLFNLGYDRLRARWIAQRAVACR</sequence>
<gene>
    <name evidence="3" type="ORF">A33K_13958</name>
</gene>
<dbReference type="InterPro" id="IPR007896">
    <property type="entry name" value="BTP_bacteria"/>
</dbReference>
<feature type="transmembrane region" description="Helical" evidence="1">
    <location>
        <begin position="40"/>
        <end position="60"/>
    </location>
</feature>
<feature type="transmembrane region" description="Helical" evidence="1">
    <location>
        <begin position="66"/>
        <end position="88"/>
    </location>
</feature>
<feature type="transmembrane region" description="Helical" evidence="1">
    <location>
        <begin position="109"/>
        <end position="127"/>
    </location>
</feature>
<dbReference type="Proteomes" id="UP000004682">
    <property type="component" value="Unassembled WGS sequence"/>
</dbReference>
<reference evidence="4" key="1">
    <citation type="journal article" date="2012" name="J. Bacteriol.">
        <title>Revised Genome Sequence of Burkholderia thailandensis MSMB43 with Improved Annotation.</title>
        <authorList>
            <person name="Zhuo Y."/>
            <person name="Liu L."/>
            <person name="Wang Q."/>
            <person name="Liu X."/>
            <person name="Ren B."/>
            <person name="Liu M."/>
            <person name="Ni P."/>
            <person name="Cheng Y.Q."/>
            <person name="Zhang L."/>
        </authorList>
    </citation>
    <scope>NUCLEOTIDE SEQUENCE [LARGE SCALE GENOMIC DNA]</scope>
    <source>
        <strain evidence="4">MSMB43</strain>
    </source>
</reference>
<feature type="transmembrane region" description="Helical" evidence="1">
    <location>
        <begin position="139"/>
        <end position="156"/>
    </location>
</feature>
<feature type="domain" description="Chlorhexidine efflux transporter" evidence="2">
    <location>
        <begin position="99"/>
        <end position="162"/>
    </location>
</feature>
<keyword evidence="1" id="KW-0812">Transmembrane</keyword>
<protein>
    <recommendedName>
        <fullName evidence="2">Chlorhexidine efflux transporter domain-containing protein</fullName>
    </recommendedName>
</protein>
<evidence type="ECO:0000313" key="3">
    <source>
        <dbReference type="EMBL" id="EIP90368.1"/>
    </source>
</evidence>
<dbReference type="Pfam" id="PF05232">
    <property type="entry name" value="BTP"/>
    <property type="match status" value="2"/>
</dbReference>
<dbReference type="NCBIfam" id="NF033665">
    <property type="entry name" value="PACE_efflu_PCE"/>
    <property type="match status" value="1"/>
</dbReference>
<organism evidence="3 4">
    <name type="scientific">Burkholderia humptydooensis MSMB43</name>
    <dbReference type="NCBI Taxonomy" id="441157"/>
    <lineage>
        <taxon>Bacteria</taxon>
        <taxon>Pseudomonadati</taxon>
        <taxon>Pseudomonadota</taxon>
        <taxon>Betaproteobacteria</taxon>
        <taxon>Burkholderiales</taxon>
        <taxon>Burkholderiaceae</taxon>
        <taxon>Burkholderia</taxon>
        <taxon>pseudomallei group</taxon>
    </lineage>
</organism>
<keyword evidence="4" id="KW-1185">Reference proteome</keyword>
<accession>A0ABN0GED1</accession>
<keyword evidence="1" id="KW-0472">Membrane</keyword>
<evidence type="ECO:0000256" key="1">
    <source>
        <dbReference type="SAM" id="Phobius"/>
    </source>
</evidence>
<evidence type="ECO:0000313" key="4">
    <source>
        <dbReference type="Proteomes" id="UP000004682"/>
    </source>
</evidence>
<dbReference type="InterPro" id="IPR058208">
    <property type="entry name" value="PACE"/>
</dbReference>
<feature type="domain" description="Chlorhexidine efflux transporter" evidence="2">
    <location>
        <begin position="31"/>
        <end position="94"/>
    </location>
</feature>
<dbReference type="EMBL" id="JH692061">
    <property type="protein sequence ID" value="EIP90368.1"/>
    <property type="molecule type" value="Genomic_DNA"/>
</dbReference>
<dbReference type="NCBIfam" id="NF033664">
    <property type="entry name" value="PACE_transport"/>
    <property type="match status" value="1"/>
</dbReference>
<name>A0ABN0GED1_9BURK</name>